<evidence type="ECO:0000313" key="1">
    <source>
        <dbReference type="EMBL" id="MBL7628069.1"/>
    </source>
</evidence>
<protein>
    <submittedName>
        <fullName evidence="1">Uncharacterized protein</fullName>
    </submittedName>
</protein>
<evidence type="ECO:0000313" key="2">
    <source>
        <dbReference type="Proteomes" id="UP000604475"/>
    </source>
</evidence>
<dbReference type="Proteomes" id="UP000604475">
    <property type="component" value="Unassembled WGS sequence"/>
</dbReference>
<sequence>MTGVLTVMFSDLQRPAVRILFGDLDPATSEDLTTFFVGGSGPLINDWLVDGIKPLDPEDLANSLLDVFSVLAGGHQRQPEAVCHPALHTSATDPRRRLLRRRGWCGA</sequence>
<dbReference type="EMBL" id="JAEACQ010000169">
    <property type="protein sequence ID" value="MBL7628069.1"/>
    <property type="molecule type" value="Genomic_DNA"/>
</dbReference>
<proteinExistence type="predicted"/>
<reference evidence="1" key="1">
    <citation type="submission" date="2020-12" db="EMBL/GenBank/DDBJ databases">
        <title>Genomic characterization of non-nitrogen-fixing Frankia strains.</title>
        <authorList>
            <person name="Carlos-Shanley C."/>
            <person name="Guerra T."/>
            <person name="Hahn D."/>
        </authorList>
    </citation>
    <scope>NUCLEOTIDE SEQUENCE</scope>
    <source>
        <strain evidence="1">CN6</strain>
    </source>
</reference>
<name>A0A937RFT0_9ACTN</name>
<dbReference type="AlphaFoldDB" id="A0A937RFT0"/>
<dbReference type="RefSeq" id="WP_203005047.1">
    <property type="nucleotide sequence ID" value="NZ_JADWYU010000230.1"/>
</dbReference>
<comment type="caution">
    <text evidence="1">The sequence shown here is derived from an EMBL/GenBank/DDBJ whole genome shotgun (WGS) entry which is preliminary data.</text>
</comment>
<accession>A0A937RFT0</accession>
<organism evidence="1 2">
    <name type="scientific">Frankia nepalensis</name>
    <dbReference type="NCBI Taxonomy" id="1836974"/>
    <lineage>
        <taxon>Bacteria</taxon>
        <taxon>Bacillati</taxon>
        <taxon>Actinomycetota</taxon>
        <taxon>Actinomycetes</taxon>
        <taxon>Frankiales</taxon>
        <taxon>Frankiaceae</taxon>
        <taxon>Frankia</taxon>
    </lineage>
</organism>
<keyword evidence="2" id="KW-1185">Reference proteome</keyword>
<gene>
    <name evidence="1" type="ORF">I7412_12985</name>
</gene>